<dbReference type="Proteomes" id="UP000050326">
    <property type="component" value="Unassembled WGS sequence"/>
</dbReference>
<dbReference type="InterPro" id="IPR001296">
    <property type="entry name" value="Glyco_trans_1"/>
</dbReference>
<feature type="domain" description="Glycosyltransferase subfamily 4-like N-terminal" evidence="3">
    <location>
        <begin position="17"/>
        <end position="169"/>
    </location>
</feature>
<dbReference type="Pfam" id="PF00534">
    <property type="entry name" value="Glycos_transf_1"/>
    <property type="match status" value="1"/>
</dbReference>
<keyword evidence="4" id="KW-0328">Glycosyltransferase</keyword>
<evidence type="ECO:0000313" key="5">
    <source>
        <dbReference type="Proteomes" id="UP000050326"/>
    </source>
</evidence>
<dbReference type="PATRIC" id="fig|36849.3.peg.1727"/>
<sequence>MLISIDARGATWYAGTGIGTYTRQVLKHILEIDRQNDYYLFWSGRDYEALSARDNVKISISSRKHHRFWEQYYIPDILKTKNVDVYHLPQNGIGLPQNKSSLYVATVHDLIPYIMPETVGKGYLAKFISQMPAIISNLDMIITVSEWSKKDIMRIFGIPEEKIVVTHLAADDIFMPLDKSSSLNYVKENYGIDDNIILYLGGFSPRKNVKSILLAFSMIHSKLSKDYRIVIIGSAKDDHQFLIKLSQNLGIGDKVFFTGYVPYDDLPYFYNSAELFVYPSLYEGFGLPILEAMKCGTPTITSNVSSIPEIAGDGALLINPFDTEKLADAMSKVLEDNEIKSGLIAKGLERASLFSWRKTAHETLKVYGNVYNNNK</sequence>
<dbReference type="GO" id="GO:0103011">
    <property type="term" value="F:mannosylfructose-phosphate synthase activity"/>
    <property type="evidence" value="ECO:0007669"/>
    <property type="project" value="UniProtKB-EC"/>
</dbReference>
<name>A0A0P8WA05_9CLOT</name>
<evidence type="ECO:0000313" key="4">
    <source>
        <dbReference type="EMBL" id="KPU44553.1"/>
    </source>
</evidence>
<dbReference type="STRING" id="36849.OXPF_16360"/>
<reference evidence="4 5" key="1">
    <citation type="submission" date="2015-09" db="EMBL/GenBank/DDBJ databases">
        <title>Genome sequence of Oxobacter pfennigii DSM 3222.</title>
        <authorList>
            <person name="Poehlein A."/>
            <person name="Bengelsdorf F.R."/>
            <person name="Schiel-Bengelsdorf B."/>
            <person name="Duerre P."/>
            <person name="Daniel R."/>
        </authorList>
    </citation>
    <scope>NUCLEOTIDE SEQUENCE [LARGE SCALE GENOMIC DNA]</scope>
    <source>
        <strain evidence="4 5">DSM 3222</strain>
    </source>
</reference>
<feature type="domain" description="Glycosyl transferase family 1" evidence="2">
    <location>
        <begin position="193"/>
        <end position="344"/>
    </location>
</feature>
<evidence type="ECO:0000259" key="3">
    <source>
        <dbReference type="Pfam" id="PF13439"/>
    </source>
</evidence>
<dbReference type="EC" id="2.4.1.246" evidence="4"/>
<dbReference type="OrthoDB" id="9797829at2"/>
<dbReference type="PANTHER" id="PTHR46401:SF2">
    <property type="entry name" value="GLYCOSYLTRANSFERASE WBBK-RELATED"/>
    <property type="match status" value="1"/>
</dbReference>
<dbReference type="Pfam" id="PF13439">
    <property type="entry name" value="Glyco_transf_4"/>
    <property type="match status" value="1"/>
</dbReference>
<dbReference type="RefSeq" id="WP_054874704.1">
    <property type="nucleotide sequence ID" value="NZ_LKET01000029.1"/>
</dbReference>
<dbReference type="AlphaFoldDB" id="A0A0P8WA05"/>
<dbReference type="Gene3D" id="3.40.50.2000">
    <property type="entry name" value="Glycogen Phosphorylase B"/>
    <property type="match status" value="2"/>
</dbReference>
<dbReference type="FunFam" id="3.40.50.2000:FF:000119">
    <property type="entry name" value="Glycosyl transferase group 1"/>
    <property type="match status" value="1"/>
</dbReference>
<evidence type="ECO:0000259" key="2">
    <source>
        <dbReference type="Pfam" id="PF00534"/>
    </source>
</evidence>
<keyword evidence="1 4" id="KW-0808">Transferase</keyword>
<evidence type="ECO:0000256" key="1">
    <source>
        <dbReference type="ARBA" id="ARBA00022679"/>
    </source>
</evidence>
<protein>
    <submittedName>
        <fullName evidence="4">Mannosylfructose-phosphate synthase</fullName>
        <ecNumber evidence="4">2.4.1.246</ecNumber>
    </submittedName>
</protein>
<organism evidence="4 5">
    <name type="scientific">Oxobacter pfennigii</name>
    <dbReference type="NCBI Taxonomy" id="36849"/>
    <lineage>
        <taxon>Bacteria</taxon>
        <taxon>Bacillati</taxon>
        <taxon>Bacillota</taxon>
        <taxon>Clostridia</taxon>
        <taxon>Eubacteriales</taxon>
        <taxon>Clostridiaceae</taxon>
        <taxon>Oxobacter</taxon>
    </lineage>
</organism>
<accession>A0A0P8WA05</accession>
<keyword evidence="5" id="KW-1185">Reference proteome</keyword>
<gene>
    <name evidence="4" type="primary">mfpsA_1</name>
    <name evidence="4" type="ORF">OXPF_16360</name>
</gene>
<proteinExistence type="predicted"/>
<dbReference type="CDD" id="cd03809">
    <property type="entry name" value="GT4_MtfB-like"/>
    <property type="match status" value="1"/>
</dbReference>
<dbReference type="GO" id="GO:0009103">
    <property type="term" value="P:lipopolysaccharide biosynthetic process"/>
    <property type="evidence" value="ECO:0007669"/>
    <property type="project" value="TreeGrafter"/>
</dbReference>
<dbReference type="InterPro" id="IPR028098">
    <property type="entry name" value="Glyco_trans_4-like_N"/>
</dbReference>
<dbReference type="EMBL" id="LKET01000029">
    <property type="protein sequence ID" value="KPU44553.1"/>
    <property type="molecule type" value="Genomic_DNA"/>
</dbReference>
<comment type="caution">
    <text evidence="4">The sequence shown here is derived from an EMBL/GenBank/DDBJ whole genome shotgun (WGS) entry which is preliminary data.</text>
</comment>
<dbReference type="PANTHER" id="PTHR46401">
    <property type="entry name" value="GLYCOSYLTRANSFERASE WBBK-RELATED"/>
    <property type="match status" value="1"/>
</dbReference>
<dbReference type="SUPFAM" id="SSF53756">
    <property type="entry name" value="UDP-Glycosyltransferase/glycogen phosphorylase"/>
    <property type="match status" value="1"/>
</dbReference>